<protein>
    <submittedName>
        <fullName evidence="6">Uncharacterized protein</fullName>
    </submittedName>
</protein>
<reference evidence="6" key="1">
    <citation type="submission" date="2023-12" db="EMBL/GenBank/DDBJ databases">
        <title>Genome assembly of Anisodus tanguticus.</title>
        <authorList>
            <person name="Wang Y.-J."/>
        </authorList>
    </citation>
    <scope>NUCLEOTIDE SEQUENCE</scope>
    <source>
        <strain evidence="6">KB-2021</strain>
        <tissue evidence="6">Leaf</tissue>
    </source>
</reference>
<dbReference type="InterPro" id="IPR036852">
    <property type="entry name" value="Peptidase_S8/S53_dom_sf"/>
</dbReference>
<dbReference type="Pfam" id="PF17766">
    <property type="entry name" value="fn3_6"/>
    <property type="match status" value="1"/>
</dbReference>
<dbReference type="Proteomes" id="UP001291623">
    <property type="component" value="Unassembled WGS sequence"/>
</dbReference>
<keyword evidence="7" id="KW-1185">Reference proteome</keyword>
<evidence type="ECO:0000313" key="7">
    <source>
        <dbReference type="Proteomes" id="UP001291623"/>
    </source>
</evidence>
<dbReference type="Gene3D" id="2.60.40.2310">
    <property type="match status" value="1"/>
</dbReference>
<feature type="domain" description="Peptidase S8/S53" evidence="4">
    <location>
        <begin position="7"/>
        <end position="102"/>
    </location>
</feature>
<comment type="caution">
    <text evidence="6">The sequence shown here is derived from an EMBL/GenBank/DDBJ whole genome shotgun (WGS) entry which is preliminary data.</text>
</comment>
<dbReference type="Gene3D" id="3.40.50.200">
    <property type="entry name" value="Peptidase S8/S53 domain"/>
    <property type="match status" value="1"/>
</dbReference>
<dbReference type="InterPro" id="IPR041469">
    <property type="entry name" value="Subtilisin-like_FN3"/>
</dbReference>
<evidence type="ECO:0000313" key="6">
    <source>
        <dbReference type="EMBL" id="KAK4380683.1"/>
    </source>
</evidence>
<proteinExistence type="inferred from homology"/>
<comment type="similarity">
    <text evidence="1 3">Belongs to the peptidase S8 family.</text>
</comment>
<organism evidence="6 7">
    <name type="scientific">Anisodus tanguticus</name>
    <dbReference type="NCBI Taxonomy" id="243964"/>
    <lineage>
        <taxon>Eukaryota</taxon>
        <taxon>Viridiplantae</taxon>
        <taxon>Streptophyta</taxon>
        <taxon>Embryophyta</taxon>
        <taxon>Tracheophyta</taxon>
        <taxon>Spermatophyta</taxon>
        <taxon>Magnoliopsida</taxon>
        <taxon>eudicotyledons</taxon>
        <taxon>Gunneridae</taxon>
        <taxon>Pentapetalae</taxon>
        <taxon>asterids</taxon>
        <taxon>lamiids</taxon>
        <taxon>Solanales</taxon>
        <taxon>Solanaceae</taxon>
        <taxon>Solanoideae</taxon>
        <taxon>Hyoscyameae</taxon>
        <taxon>Anisodus</taxon>
    </lineage>
</organism>
<evidence type="ECO:0000259" key="5">
    <source>
        <dbReference type="Pfam" id="PF17766"/>
    </source>
</evidence>
<evidence type="ECO:0000256" key="2">
    <source>
        <dbReference type="ARBA" id="ARBA00022729"/>
    </source>
</evidence>
<evidence type="ECO:0000259" key="4">
    <source>
        <dbReference type="Pfam" id="PF00082"/>
    </source>
</evidence>
<gene>
    <name evidence="6" type="ORF">RND71_002545</name>
</gene>
<dbReference type="Pfam" id="PF00082">
    <property type="entry name" value="Peptidase_S8"/>
    <property type="match status" value="1"/>
</dbReference>
<sequence>MLVSTHSRGPAYSTRSLLKPGIAAPGTAILAAWPPNDIEVTRPGQEPSLFNITSGTSMSCAHVSAIVATLKSRNPTWSPSAIRSTIMTTTFQQSNSKSSMIVNTVYRQYLATPYDFGAGVATMSGPSEPGLVYETEITDYLQFLCSTGYNSSTIKLISKTLPNNFSCPANLSDDSTSNMNYPSIAISMSKERETKKVTRTLTRIGDEESEYTAIITGPNNLRVRLQTKGASEIYRRTIDAIVKTFQSKGILVVLLFFLNEERVSLTLIPVVGELRREGMLDD</sequence>
<dbReference type="PANTHER" id="PTHR10795">
    <property type="entry name" value="PROPROTEIN CONVERTASE SUBTILISIN/KEXIN"/>
    <property type="match status" value="1"/>
</dbReference>
<evidence type="ECO:0000256" key="1">
    <source>
        <dbReference type="ARBA" id="ARBA00011073"/>
    </source>
</evidence>
<dbReference type="InterPro" id="IPR000209">
    <property type="entry name" value="Peptidase_S8/S53_dom"/>
</dbReference>
<dbReference type="InterPro" id="IPR045051">
    <property type="entry name" value="SBT"/>
</dbReference>
<evidence type="ECO:0000256" key="3">
    <source>
        <dbReference type="PROSITE-ProRule" id="PRU01240"/>
    </source>
</evidence>
<dbReference type="SUPFAM" id="SSF52743">
    <property type="entry name" value="Subtilisin-like"/>
    <property type="match status" value="1"/>
</dbReference>
<dbReference type="GO" id="GO:0006508">
    <property type="term" value="P:proteolysis"/>
    <property type="evidence" value="ECO:0007669"/>
    <property type="project" value="InterPro"/>
</dbReference>
<dbReference type="GO" id="GO:0004252">
    <property type="term" value="F:serine-type endopeptidase activity"/>
    <property type="evidence" value="ECO:0007669"/>
    <property type="project" value="InterPro"/>
</dbReference>
<dbReference type="PROSITE" id="PS51892">
    <property type="entry name" value="SUBTILASE"/>
    <property type="match status" value="1"/>
</dbReference>
<feature type="domain" description="Subtilisin-like protease fibronectin type-III" evidence="5">
    <location>
        <begin position="178"/>
        <end position="227"/>
    </location>
</feature>
<keyword evidence="2" id="KW-0732">Signal</keyword>
<dbReference type="AlphaFoldDB" id="A0AAE1T030"/>
<dbReference type="EMBL" id="JAVYJV010000001">
    <property type="protein sequence ID" value="KAK4380683.1"/>
    <property type="molecule type" value="Genomic_DNA"/>
</dbReference>
<name>A0AAE1T030_9SOLA</name>
<comment type="caution">
    <text evidence="3">Lacks conserved residue(s) required for the propagation of feature annotation.</text>
</comment>
<accession>A0AAE1T030</accession>